<evidence type="ECO:0000313" key="2">
    <source>
        <dbReference type="Proteomes" id="UP000799438"/>
    </source>
</evidence>
<dbReference type="EMBL" id="ML995605">
    <property type="protein sequence ID" value="KAF2135299.1"/>
    <property type="molecule type" value="Genomic_DNA"/>
</dbReference>
<dbReference type="AlphaFoldDB" id="A0A6A6ATK1"/>
<reference evidence="1" key="1">
    <citation type="journal article" date="2020" name="Stud. Mycol.">
        <title>101 Dothideomycetes genomes: a test case for predicting lifestyles and emergence of pathogens.</title>
        <authorList>
            <person name="Haridas S."/>
            <person name="Albert R."/>
            <person name="Binder M."/>
            <person name="Bloem J."/>
            <person name="Labutti K."/>
            <person name="Salamov A."/>
            <person name="Andreopoulos B."/>
            <person name="Baker S."/>
            <person name="Barry K."/>
            <person name="Bills G."/>
            <person name="Bluhm B."/>
            <person name="Cannon C."/>
            <person name="Castanera R."/>
            <person name="Culley D."/>
            <person name="Daum C."/>
            <person name="Ezra D."/>
            <person name="Gonzalez J."/>
            <person name="Henrissat B."/>
            <person name="Kuo A."/>
            <person name="Liang C."/>
            <person name="Lipzen A."/>
            <person name="Lutzoni F."/>
            <person name="Magnuson J."/>
            <person name="Mondo S."/>
            <person name="Nolan M."/>
            <person name="Ohm R."/>
            <person name="Pangilinan J."/>
            <person name="Park H.-J."/>
            <person name="Ramirez L."/>
            <person name="Alfaro M."/>
            <person name="Sun H."/>
            <person name="Tritt A."/>
            <person name="Yoshinaga Y."/>
            <person name="Zwiers L.-H."/>
            <person name="Turgeon B."/>
            <person name="Goodwin S."/>
            <person name="Spatafora J."/>
            <person name="Crous P."/>
            <person name="Grigoriev I."/>
        </authorList>
    </citation>
    <scope>NUCLEOTIDE SEQUENCE</scope>
    <source>
        <strain evidence="1">CBS 121167</strain>
    </source>
</reference>
<evidence type="ECO:0008006" key="3">
    <source>
        <dbReference type="Google" id="ProtNLM"/>
    </source>
</evidence>
<proteinExistence type="predicted"/>
<dbReference type="Proteomes" id="UP000799438">
    <property type="component" value="Unassembled WGS sequence"/>
</dbReference>
<gene>
    <name evidence="1" type="ORF">K452DRAFT_293326</name>
</gene>
<accession>A0A6A6ATK1</accession>
<organism evidence="1 2">
    <name type="scientific">Aplosporella prunicola CBS 121167</name>
    <dbReference type="NCBI Taxonomy" id="1176127"/>
    <lineage>
        <taxon>Eukaryota</taxon>
        <taxon>Fungi</taxon>
        <taxon>Dikarya</taxon>
        <taxon>Ascomycota</taxon>
        <taxon>Pezizomycotina</taxon>
        <taxon>Dothideomycetes</taxon>
        <taxon>Dothideomycetes incertae sedis</taxon>
        <taxon>Botryosphaeriales</taxon>
        <taxon>Aplosporellaceae</taxon>
        <taxon>Aplosporella</taxon>
    </lineage>
</organism>
<protein>
    <recommendedName>
        <fullName evidence="3">REM-1 domain-containing protein</fullName>
    </recommendedName>
</protein>
<keyword evidence="2" id="KW-1185">Reference proteome</keyword>
<evidence type="ECO:0000313" key="1">
    <source>
        <dbReference type="EMBL" id="KAF2135299.1"/>
    </source>
</evidence>
<sequence length="84" mass="9781">METKNLSIDQFCRAMTSLKRSQESIGRSRENQRLLQRAIEDMKRGEKAVRARVETVRKRGTWDAELVAMLEELQNLQEVIEGFA</sequence>
<dbReference type="RefSeq" id="XP_033391018.1">
    <property type="nucleotide sequence ID" value="XM_033541542.1"/>
</dbReference>
<dbReference type="GeneID" id="54299038"/>
<name>A0A6A6ATK1_9PEZI</name>